<accession>A0A329QBR3</accession>
<evidence type="ECO:0000313" key="2">
    <source>
        <dbReference type="EMBL" id="RAW09189.1"/>
    </source>
</evidence>
<sequence length="362" mass="40624">MSVREASLTPPGWTRRDEASTVPEQARRHHVVSKFYLRYFANDNERVTTVMLPGDRTFPQSIGDASVQTGYYTVIDDKGRPSDAAEQALSLVEAHAATAWREVAAGVWPLPDEHRESMAAWIALQLLRGTSVRDSMSELASHALLLEVIVGGRRKLRDVLIAAGEPIDDDTVNREWVELFRDPIRAEARAEHHMQHLARLLPRATQSLLDRTWLLTVYERKALATSDHPVYVVPNEESTRMGMGTGIENATVIHAPLTRRHSLAMYQPSAVPPELTTRRRDIRWPGVTATALYSNSCAVNSARRFLFHHPDDAPLAGFDPPQPREREVAVNAQLWNWITEDDRQVLLDAGFGPDDLAALLEQ</sequence>
<organism evidence="2 3">
    <name type="scientific">Phytoactinopolyspora halophila</name>
    <dbReference type="NCBI Taxonomy" id="1981511"/>
    <lineage>
        <taxon>Bacteria</taxon>
        <taxon>Bacillati</taxon>
        <taxon>Actinomycetota</taxon>
        <taxon>Actinomycetes</taxon>
        <taxon>Jiangellales</taxon>
        <taxon>Jiangellaceae</taxon>
        <taxon>Phytoactinopolyspora</taxon>
    </lineage>
</organism>
<dbReference type="Proteomes" id="UP000250462">
    <property type="component" value="Unassembled WGS sequence"/>
</dbReference>
<evidence type="ECO:0000256" key="1">
    <source>
        <dbReference type="SAM" id="MobiDB-lite"/>
    </source>
</evidence>
<comment type="caution">
    <text evidence="2">The sequence shown here is derived from an EMBL/GenBank/DDBJ whole genome shotgun (WGS) entry which is preliminary data.</text>
</comment>
<feature type="region of interest" description="Disordered" evidence="1">
    <location>
        <begin position="1"/>
        <end position="21"/>
    </location>
</feature>
<keyword evidence="3" id="KW-1185">Reference proteome</keyword>
<dbReference type="AlphaFoldDB" id="A0A329QBR3"/>
<dbReference type="InterPro" id="IPR025332">
    <property type="entry name" value="DUF4238"/>
</dbReference>
<gene>
    <name evidence="2" type="ORF">DPM12_22310</name>
</gene>
<dbReference type="Pfam" id="PF14022">
    <property type="entry name" value="DUF4238"/>
    <property type="match status" value="1"/>
</dbReference>
<evidence type="ECO:0000313" key="3">
    <source>
        <dbReference type="Proteomes" id="UP000250462"/>
    </source>
</evidence>
<name>A0A329QBR3_9ACTN</name>
<evidence type="ECO:0008006" key="4">
    <source>
        <dbReference type="Google" id="ProtNLM"/>
    </source>
</evidence>
<protein>
    <recommendedName>
        <fullName evidence="4">DUF4238 domain-containing protein</fullName>
    </recommendedName>
</protein>
<reference evidence="2 3" key="1">
    <citation type="submission" date="2018-06" db="EMBL/GenBank/DDBJ databases">
        <title>Phytoactinopolyspora halophila sp. nov., a novel halophilic actinomycete isolated from a saline soil in China.</title>
        <authorList>
            <person name="Tang S.-K."/>
        </authorList>
    </citation>
    <scope>NUCLEOTIDE SEQUENCE [LARGE SCALE GENOMIC DNA]</scope>
    <source>
        <strain evidence="2 3">YIM 96934</strain>
    </source>
</reference>
<dbReference type="EMBL" id="QMIG01000051">
    <property type="protein sequence ID" value="RAW09189.1"/>
    <property type="molecule type" value="Genomic_DNA"/>
</dbReference>
<proteinExistence type="predicted"/>